<proteinExistence type="predicted"/>
<gene>
    <name evidence="1" type="ORF">ASJ35_14140</name>
</gene>
<dbReference type="AlphaFoldDB" id="A0A0W7TNE9"/>
<sequence length="95" mass="10557">MGGRKTLSKNLALTLARAKNNGIREGIDAVCEAMALAHYNAAIELELDEREVGAFYTRMRQELLEILAQGGRDTFTDEMRHAIAVAYEKMGVEPM</sequence>
<evidence type="ECO:0000313" key="1">
    <source>
        <dbReference type="EMBL" id="KUE75335.1"/>
    </source>
</evidence>
<dbReference type="Proteomes" id="UP000053433">
    <property type="component" value="Unassembled WGS sequence"/>
</dbReference>
<reference evidence="1 2" key="1">
    <citation type="submission" date="2015-10" db="EMBL/GenBank/DDBJ databases">
        <title>A novel member of the family Ruminococcaceae isolated from human faeces.</title>
        <authorList>
            <person name="Shkoporov A.N."/>
            <person name="Chaplin A.V."/>
            <person name="Motuzova O.V."/>
            <person name="Kafarskaia L.I."/>
            <person name="Efimov B.A."/>
        </authorList>
    </citation>
    <scope>NUCLEOTIDE SEQUENCE [LARGE SCALE GENOMIC DNA]</scope>
    <source>
        <strain evidence="1 2">668</strain>
    </source>
</reference>
<evidence type="ECO:0000313" key="2">
    <source>
        <dbReference type="Proteomes" id="UP000053433"/>
    </source>
</evidence>
<organism evidence="1 2">
    <name type="scientific">Ruthenibacterium lactatiformans</name>
    <dbReference type="NCBI Taxonomy" id="1550024"/>
    <lineage>
        <taxon>Bacteria</taxon>
        <taxon>Bacillati</taxon>
        <taxon>Bacillota</taxon>
        <taxon>Clostridia</taxon>
        <taxon>Eubacteriales</taxon>
        <taxon>Oscillospiraceae</taxon>
        <taxon>Ruthenibacterium</taxon>
    </lineage>
</organism>
<protein>
    <submittedName>
        <fullName evidence="1">Uncharacterized protein</fullName>
    </submittedName>
</protein>
<accession>A0A0W7TNE9</accession>
<dbReference type="EMBL" id="LMUA01000023">
    <property type="protein sequence ID" value="KUE75335.1"/>
    <property type="molecule type" value="Genomic_DNA"/>
</dbReference>
<name>A0A0W7TNE9_9FIRM</name>
<comment type="caution">
    <text evidence="1">The sequence shown here is derived from an EMBL/GenBank/DDBJ whole genome shotgun (WGS) entry which is preliminary data.</text>
</comment>